<dbReference type="InterPro" id="IPR002156">
    <property type="entry name" value="RNaseH_domain"/>
</dbReference>
<dbReference type="Pfam" id="PF13456">
    <property type="entry name" value="RVT_3"/>
    <property type="match status" value="1"/>
</dbReference>
<gene>
    <name evidence="2" type="ORF">Scaly_3017300</name>
</gene>
<dbReference type="GO" id="GO:0003676">
    <property type="term" value="F:nucleic acid binding"/>
    <property type="evidence" value="ECO:0007669"/>
    <property type="project" value="InterPro"/>
</dbReference>
<dbReference type="CDD" id="cd06222">
    <property type="entry name" value="RNase_H_like"/>
    <property type="match status" value="1"/>
</dbReference>
<reference evidence="2" key="1">
    <citation type="submission" date="2020-06" db="EMBL/GenBank/DDBJ databases">
        <authorList>
            <person name="Li T."/>
            <person name="Hu X."/>
            <person name="Zhang T."/>
            <person name="Song X."/>
            <person name="Zhang H."/>
            <person name="Dai N."/>
            <person name="Sheng W."/>
            <person name="Hou X."/>
            <person name="Wei L."/>
        </authorList>
    </citation>
    <scope>NUCLEOTIDE SEQUENCE</scope>
    <source>
        <strain evidence="2">KEN8</strain>
        <tissue evidence="2">Leaf</tissue>
    </source>
</reference>
<dbReference type="PANTHER" id="PTHR47723:SF19">
    <property type="entry name" value="POLYNUCLEOTIDYL TRANSFERASE, RIBONUCLEASE H-LIKE SUPERFAMILY PROTEIN"/>
    <property type="match status" value="1"/>
</dbReference>
<dbReference type="EMBL" id="JACGWM010000485">
    <property type="protein sequence ID" value="KAL0304602.1"/>
    <property type="molecule type" value="Genomic_DNA"/>
</dbReference>
<dbReference type="Gene3D" id="3.30.420.10">
    <property type="entry name" value="Ribonuclease H-like superfamily/Ribonuclease H"/>
    <property type="match status" value="1"/>
</dbReference>
<reference evidence="2" key="2">
    <citation type="journal article" date="2024" name="Plant">
        <title>Genomic evolution and insights into agronomic trait innovations of Sesamum species.</title>
        <authorList>
            <person name="Miao H."/>
            <person name="Wang L."/>
            <person name="Qu L."/>
            <person name="Liu H."/>
            <person name="Sun Y."/>
            <person name="Le M."/>
            <person name="Wang Q."/>
            <person name="Wei S."/>
            <person name="Zheng Y."/>
            <person name="Lin W."/>
            <person name="Duan Y."/>
            <person name="Cao H."/>
            <person name="Xiong S."/>
            <person name="Wang X."/>
            <person name="Wei L."/>
            <person name="Li C."/>
            <person name="Ma Q."/>
            <person name="Ju M."/>
            <person name="Zhao R."/>
            <person name="Li G."/>
            <person name="Mu C."/>
            <person name="Tian Q."/>
            <person name="Mei H."/>
            <person name="Zhang T."/>
            <person name="Gao T."/>
            <person name="Zhang H."/>
        </authorList>
    </citation>
    <scope>NUCLEOTIDE SEQUENCE</scope>
    <source>
        <strain evidence="2">KEN8</strain>
    </source>
</reference>
<evidence type="ECO:0000259" key="1">
    <source>
        <dbReference type="PROSITE" id="PS50879"/>
    </source>
</evidence>
<feature type="domain" description="RNase H type-1" evidence="1">
    <location>
        <begin position="1"/>
        <end position="120"/>
    </location>
</feature>
<dbReference type="SUPFAM" id="SSF53098">
    <property type="entry name" value="Ribonuclease H-like"/>
    <property type="match status" value="1"/>
</dbReference>
<comment type="caution">
    <text evidence="2">The sequence shown here is derived from an EMBL/GenBank/DDBJ whole genome shotgun (WGS) entry which is preliminary data.</text>
</comment>
<evidence type="ECO:0000313" key="2">
    <source>
        <dbReference type="EMBL" id="KAL0304602.1"/>
    </source>
</evidence>
<dbReference type="AlphaFoldDB" id="A0AAW2KDQ2"/>
<protein>
    <recommendedName>
        <fullName evidence="1">RNase H type-1 domain-containing protein</fullName>
    </recommendedName>
</protein>
<sequence length="157" mass="17752">MVLLKEIRASLELVAFSEIFGHVIFAFLEPLGITTNTQVELRAIYIGLKLYKERGFLNIWIETDALAIIKLISAPHRGAWNHHNLLQKIRTLMRYTETKISHIYREGNQLADYLANQACTSQQFCTSSKEQLTCKAKGQCCTFLYAAATAPLAECVL</sequence>
<organism evidence="2">
    <name type="scientific">Sesamum calycinum</name>
    <dbReference type="NCBI Taxonomy" id="2727403"/>
    <lineage>
        <taxon>Eukaryota</taxon>
        <taxon>Viridiplantae</taxon>
        <taxon>Streptophyta</taxon>
        <taxon>Embryophyta</taxon>
        <taxon>Tracheophyta</taxon>
        <taxon>Spermatophyta</taxon>
        <taxon>Magnoliopsida</taxon>
        <taxon>eudicotyledons</taxon>
        <taxon>Gunneridae</taxon>
        <taxon>Pentapetalae</taxon>
        <taxon>asterids</taxon>
        <taxon>lamiids</taxon>
        <taxon>Lamiales</taxon>
        <taxon>Pedaliaceae</taxon>
        <taxon>Sesamum</taxon>
    </lineage>
</organism>
<name>A0AAW2KDQ2_9LAMI</name>
<dbReference type="PANTHER" id="PTHR47723">
    <property type="entry name" value="OS05G0353850 PROTEIN"/>
    <property type="match status" value="1"/>
</dbReference>
<dbReference type="InterPro" id="IPR053151">
    <property type="entry name" value="RNase_H-like"/>
</dbReference>
<dbReference type="GO" id="GO:0004523">
    <property type="term" value="F:RNA-DNA hybrid ribonuclease activity"/>
    <property type="evidence" value="ECO:0007669"/>
    <property type="project" value="InterPro"/>
</dbReference>
<dbReference type="InterPro" id="IPR036397">
    <property type="entry name" value="RNaseH_sf"/>
</dbReference>
<dbReference type="InterPro" id="IPR044730">
    <property type="entry name" value="RNase_H-like_dom_plant"/>
</dbReference>
<accession>A0AAW2KDQ2</accession>
<proteinExistence type="predicted"/>
<dbReference type="PROSITE" id="PS50879">
    <property type="entry name" value="RNASE_H_1"/>
    <property type="match status" value="1"/>
</dbReference>
<dbReference type="InterPro" id="IPR012337">
    <property type="entry name" value="RNaseH-like_sf"/>
</dbReference>